<accession>A0A9P0EPI2</accession>
<sequence length="802" mass="89876">MAEPSTEPGGETDLPSCEGCRKRKLKCSRQRPLCSNCEKYNTICLYESRRNKPGLKTGAVDALSQRLQVRTLHANVYILEVIENLLFNRQHNDDDDERPPELPSAAGLGQPLGGTNNNNITATPVLGILTSLASEIQKLNSNIVWSRSDLQTDSHLANAEPQRRKRRRFDIREEHLQACDVDEETTDSLPSNTLLDAVMDFYFLRIQPWIPLIHAPKFLRAVQSHDGRQRNAVVLHAMIVAALRHLPQDTHRLSSEAVKATIRRSRDYVLRAAMSGLSVENLQAFAIVAFIHIGSGESARAWPIIGSMTRSVQYLQLSVESEDTKQRNSFLTSLPTLPDPENWVEEEERRRVFWNIFILDRFCSVTTGWNNSLTATDVSRRLPVCGGKWYNETPCLAPYFGIWSRSAASLGNSITFLPTHYASPSKASNTDSGAVESPVPIRQRAKPDLPLDISNIGAFAYYIESIESLSRVNTYFLQQEVDFGDKQEVLSWLTRFKELDLRLVHWKMFLPNQWKDSGASRESMPGIMDPNMTAANATHNVSMILLHQKIAYPGPELAGIKLPSSCSAETCLSAAVETANICNQFLEQTTKEVLVTPQLGFCAFISARVLLVHWRYTRGELPREFWSLVLNLEEMSRRWSGENDPRTLFLQFALRLRDLHEKCIRNPHFKIDLLGDSEEAVWVDELLRATPRLAVGTEGGSGRRVATEGNATESRQFNAQTDTGVPPPGSNLSGPISMQNDIQQWAVTTGSEIDDSNADLNAISELLLGQGFSNLDRVISFDDMALAQNGEQWTDSSQPQGW</sequence>
<reference evidence="9" key="1">
    <citation type="submission" date="2019-06" db="EMBL/GenBank/DDBJ databases">
        <authorList>
            <person name="Broberg M."/>
        </authorList>
    </citation>
    <scope>NUCLEOTIDE SEQUENCE [LARGE SCALE GENOMIC DNA]</scope>
</reference>
<keyword evidence="2" id="KW-0479">Metal-binding</keyword>
<evidence type="ECO:0000256" key="2">
    <source>
        <dbReference type="ARBA" id="ARBA00022723"/>
    </source>
</evidence>
<dbReference type="SMART" id="SM00906">
    <property type="entry name" value="Fungal_trans"/>
    <property type="match status" value="1"/>
</dbReference>
<proteinExistence type="predicted"/>
<dbReference type="GO" id="GO:0000981">
    <property type="term" value="F:DNA-binding transcription factor activity, RNA polymerase II-specific"/>
    <property type="evidence" value="ECO:0007669"/>
    <property type="project" value="InterPro"/>
</dbReference>
<gene>
    <name evidence="8" type="ORF">CSOL1703_00007067</name>
</gene>
<dbReference type="InterPro" id="IPR050815">
    <property type="entry name" value="TF_fung"/>
</dbReference>
<dbReference type="PANTHER" id="PTHR47338:SF23">
    <property type="entry name" value="ZN(II)2CYS6 TRANSCRIPTION FACTOR (EUROFUNG)"/>
    <property type="match status" value="1"/>
</dbReference>
<feature type="domain" description="Zn(2)-C6 fungal-type" evidence="7">
    <location>
        <begin position="16"/>
        <end position="46"/>
    </location>
</feature>
<keyword evidence="4" id="KW-0804">Transcription</keyword>
<evidence type="ECO:0000259" key="7">
    <source>
        <dbReference type="PROSITE" id="PS50048"/>
    </source>
</evidence>
<dbReference type="SMART" id="SM00066">
    <property type="entry name" value="GAL4"/>
    <property type="match status" value="1"/>
</dbReference>
<protein>
    <recommendedName>
        <fullName evidence="7">Zn(2)-C6 fungal-type domain-containing protein</fullName>
    </recommendedName>
</protein>
<dbReference type="SUPFAM" id="SSF57701">
    <property type="entry name" value="Zn2/Cys6 DNA-binding domain"/>
    <property type="match status" value="1"/>
</dbReference>
<keyword evidence="3" id="KW-0805">Transcription regulation</keyword>
<dbReference type="Pfam" id="PF00172">
    <property type="entry name" value="Zn_clus"/>
    <property type="match status" value="1"/>
</dbReference>
<dbReference type="PANTHER" id="PTHR47338">
    <property type="entry name" value="ZN(II)2CYS6 TRANSCRIPTION FACTOR (EUROFUNG)-RELATED"/>
    <property type="match status" value="1"/>
</dbReference>
<evidence type="ECO:0000313" key="8">
    <source>
        <dbReference type="EMBL" id="CAH0057292.1"/>
    </source>
</evidence>
<dbReference type="OrthoDB" id="4456959at2759"/>
<dbReference type="EMBL" id="CABFOC020000074">
    <property type="protein sequence ID" value="CAH0057292.1"/>
    <property type="molecule type" value="Genomic_DNA"/>
</dbReference>
<dbReference type="InterPro" id="IPR007219">
    <property type="entry name" value="XnlR_reg_dom"/>
</dbReference>
<feature type="region of interest" description="Disordered" evidence="6">
    <location>
        <begin position="698"/>
        <end position="731"/>
    </location>
</feature>
<evidence type="ECO:0000256" key="6">
    <source>
        <dbReference type="SAM" id="MobiDB-lite"/>
    </source>
</evidence>
<dbReference type="GO" id="GO:0008270">
    <property type="term" value="F:zinc ion binding"/>
    <property type="evidence" value="ECO:0007669"/>
    <property type="project" value="InterPro"/>
</dbReference>
<name>A0A9P0EPI2_9HYPO</name>
<dbReference type="GO" id="GO:0006351">
    <property type="term" value="P:DNA-templated transcription"/>
    <property type="evidence" value="ECO:0007669"/>
    <property type="project" value="InterPro"/>
</dbReference>
<evidence type="ECO:0000256" key="1">
    <source>
        <dbReference type="ARBA" id="ARBA00004123"/>
    </source>
</evidence>
<comment type="caution">
    <text evidence="8">The sequence shown here is derived from an EMBL/GenBank/DDBJ whole genome shotgun (WGS) entry which is preliminary data.</text>
</comment>
<reference evidence="8 9" key="2">
    <citation type="submission" date="2021-10" db="EMBL/GenBank/DDBJ databases">
        <authorList>
            <person name="Piombo E."/>
        </authorList>
    </citation>
    <scope>NUCLEOTIDE SEQUENCE [LARGE SCALE GENOMIC DNA]</scope>
</reference>
<dbReference type="GO" id="GO:0003677">
    <property type="term" value="F:DNA binding"/>
    <property type="evidence" value="ECO:0007669"/>
    <property type="project" value="InterPro"/>
</dbReference>
<dbReference type="CDD" id="cd12148">
    <property type="entry name" value="fungal_TF_MHR"/>
    <property type="match status" value="1"/>
</dbReference>
<dbReference type="Proteomes" id="UP000775872">
    <property type="component" value="Unassembled WGS sequence"/>
</dbReference>
<dbReference type="InterPro" id="IPR001138">
    <property type="entry name" value="Zn2Cys6_DnaBD"/>
</dbReference>
<dbReference type="CDD" id="cd00067">
    <property type="entry name" value="GAL4"/>
    <property type="match status" value="1"/>
</dbReference>
<dbReference type="PROSITE" id="PS50048">
    <property type="entry name" value="ZN2_CY6_FUNGAL_2"/>
    <property type="match status" value="1"/>
</dbReference>
<organism evidence="8 9">
    <name type="scientific">Clonostachys solani</name>
    <dbReference type="NCBI Taxonomy" id="160281"/>
    <lineage>
        <taxon>Eukaryota</taxon>
        <taxon>Fungi</taxon>
        <taxon>Dikarya</taxon>
        <taxon>Ascomycota</taxon>
        <taxon>Pezizomycotina</taxon>
        <taxon>Sordariomycetes</taxon>
        <taxon>Hypocreomycetidae</taxon>
        <taxon>Hypocreales</taxon>
        <taxon>Bionectriaceae</taxon>
        <taxon>Clonostachys</taxon>
    </lineage>
</organism>
<evidence type="ECO:0000256" key="5">
    <source>
        <dbReference type="ARBA" id="ARBA00023242"/>
    </source>
</evidence>
<feature type="compositionally biased region" description="Polar residues" evidence="6">
    <location>
        <begin position="709"/>
        <end position="723"/>
    </location>
</feature>
<keyword evidence="5" id="KW-0539">Nucleus</keyword>
<comment type="subcellular location">
    <subcellularLocation>
        <location evidence="1">Nucleus</location>
    </subcellularLocation>
</comment>
<keyword evidence="9" id="KW-1185">Reference proteome</keyword>
<evidence type="ECO:0000256" key="4">
    <source>
        <dbReference type="ARBA" id="ARBA00023163"/>
    </source>
</evidence>
<dbReference type="Pfam" id="PF04082">
    <property type="entry name" value="Fungal_trans"/>
    <property type="match status" value="1"/>
</dbReference>
<dbReference type="GO" id="GO:0005634">
    <property type="term" value="C:nucleus"/>
    <property type="evidence" value="ECO:0007669"/>
    <property type="project" value="UniProtKB-SubCell"/>
</dbReference>
<dbReference type="AlphaFoldDB" id="A0A9P0EPI2"/>
<dbReference type="InterPro" id="IPR036864">
    <property type="entry name" value="Zn2-C6_fun-type_DNA-bd_sf"/>
</dbReference>
<evidence type="ECO:0000313" key="9">
    <source>
        <dbReference type="Proteomes" id="UP000775872"/>
    </source>
</evidence>
<feature type="region of interest" description="Disordered" evidence="6">
    <location>
        <begin position="91"/>
        <end position="116"/>
    </location>
</feature>
<dbReference type="Gene3D" id="4.10.240.10">
    <property type="entry name" value="Zn(2)-C6 fungal-type DNA-binding domain"/>
    <property type="match status" value="1"/>
</dbReference>
<dbReference type="PROSITE" id="PS00463">
    <property type="entry name" value="ZN2_CY6_FUNGAL_1"/>
    <property type="match status" value="1"/>
</dbReference>
<evidence type="ECO:0000256" key="3">
    <source>
        <dbReference type="ARBA" id="ARBA00023015"/>
    </source>
</evidence>